<dbReference type="InterPro" id="IPR010982">
    <property type="entry name" value="Lambda_DNA-bd_dom_sf"/>
</dbReference>
<keyword evidence="4" id="KW-1185">Reference proteome</keyword>
<feature type="domain" description="HTH cro/C1-type" evidence="2">
    <location>
        <begin position="81"/>
        <end position="137"/>
    </location>
</feature>
<dbReference type="Pfam" id="PF01381">
    <property type="entry name" value="HTH_3"/>
    <property type="match status" value="1"/>
</dbReference>
<dbReference type="SUPFAM" id="SSF47413">
    <property type="entry name" value="lambda repressor-like DNA-binding domains"/>
    <property type="match status" value="1"/>
</dbReference>
<evidence type="ECO:0000313" key="3">
    <source>
        <dbReference type="EMBL" id="SDX02005.1"/>
    </source>
</evidence>
<dbReference type="InterPro" id="IPR001387">
    <property type="entry name" value="Cro/C1-type_HTH"/>
</dbReference>
<keyword evidence="1" id="KW-0175">Coiled coil</keyword>
<protein>
    <submittedName>
        <fullName evidence="3">Helix-turn-helix</fullName>
    </submittedName>
</protein>
<dbReference type="RefSeq" id="WP_091616850.1">
    <property type="nucleotide sequence ID" value="NZ_FNNC01000011.1"/>
</dbReference>
<evidence type="ECO:0000256" key="1">
    <source>
        <dbReference type="SAM" id="Coils"/>
    </source>
</evidence>
<dbReference type="SMART" id="SM00530">
    <property type="entry name" value="HTH_XRE"/>
    <property type="match status" value="1"/>
</dbReference>
<gene>
    <name evidence="3" type="ORF">SAMN05421781_0021</name>
</gene>
<feature type="coiled-coil region" evidence="1">
    <location>
        <begin position="5"/>
        <end position="32"/>
    </location>
</feature>
<proteinExistence type="predicted"/>
<dbReference type="Gene3D" id="1.10.260.40">
    <property type="entry name" value="lambda repressor-like DNA-binding domains"/>
    <property type="match status" value="1"/>
</dbReference>
<dbReference type="GO" id="GO:0003677">
    <property type="term" value="F:DNA binding"/>
    <property type="evidence" value="ECO:0007669"/>
    <property type="project" value="InterPro"/>
</dbReference>
<dbReference type="PROSITE" id="PS50943">
    <property type="entry name" value="HTH_CROC1"/>
    <property type="match status" value="1"/>
</dbReference>
<organism evidence="3 4">
    <name type="scientific">Marinococcus luteus</name>
    <dbReference type="NCBI Taxonomy" id="1122204"/>
    <lineage>
        <taxon>Bacteria</taxon>
        <taxon>Bacillati</taxon>
        <taxon>Bacillota</taxon>
        <taxon>Bacilli</taxon>
        <taxon>Bacillales</taxon>
        <taxon>Bacillaceae</taxon>
        <taxon>Marinococcus</taxon>
    </lineage>
</organism>
<dbReference type="AlphaFoldDB" id="A0A1H2YAK8"/>
<sequence length="149" mass="17511">MIRTEKEYTEALKRIEEDEEFLEEQRKNLEEKGLTPEQIKKLIDPTISFNQQLIEEVNYYEQIRRGNFNPILNMHNLGKTLIAYRIYLGISQKDLAERLNVSPAQVSRDEKNEYYGATLERLQRVMNAMHMTVESDVKNTDKGSSLEIV</sequence>
<dbReference type="Proteomes" id="UP000199488">
    <property type="component" value="Unassembled WGS sequence"/>
</dbReference>
<evidence type="ECO:0000259" key="2">
    <source>
        <dbReference type="PROSITE" id="PS50943"/>
    </source>
</evidence>
<dbReference type="STRING" id="1122204.SAMN05421781_0021"/>
<dbReference type="EMBL" id="FNNC01000011">
    <property type="protein sequence ID" value="SDX02005.1"/>
    <property type="molecule type" value="Genomic_DNA"/>
</dbReference>
<dbReference type="CDD" id="cd00093">
    <property type="entry name" value="HTH_XRE"/>
    <property type="match status" value="1"/>
</dbReference>
<evidence type="ECO:0000313" key="4">
    <source>
        <dbReference type="Proteomes" id="UP000199488"/>
    </source>
</evidence>
<name>A0A1H2YAK8_9BACI</name>
<reference evidence="3 4" key="1">
    <citation type="submission" date="2016-10" db="EMBL/GenBank/DDBJ databases">
        <authorList>
            <person name="de Groot N.N."/>
        </authorList>
    </citation>
    <scope>NUCLEOTIDE SEQUENCE [LARGE SCALE GENOMIC DNA]</scope>
    <source>
        <strain evidence="3 4">DSM 23126</strain>
    </source>
</reference>
<dbReference type="OrthoDB" id="278386at2"/>
<accession>A0A1H2YAK8</accession>